<accession>A0AA36D1G1</accession>
<gene>
    <name evidence="1" type="ORF">MSPICULIGERA_LOCUS16080</name>
</gene>
<organism evidence="1 2">
    <name type="scientific">Mesorhabditis spiculigera</name>
    <dbReference type="NCBI Taxonomy" id="96644"/>
    <lineage>
        <taxon>Eukaryota</taxon>
        <taxon>Metazoa</taxon>
        <taxon>Ecdysozoa</taxon>
        <taxon>Nematoda</taxon>
        <taxon>Chromadorea</taxon>
        <taxon>Rhabditida</taxon>
        <taxon>Rhabditina</taxon>
        <taxon>Rhabditomorpha</taxon>
        <taxon>Rhabditoidea</taxon>
        <taxon>Rhabditidae</taxon>
        <taxon>Mesorhabditinae</taxon>
        <taxon>Mesorhabditis</taxon>
    </lineage>
</organism>
<evidence type="ECO:0000313" key="2">
    <source>
        <dbReference type="Proteomes" id="UP001177023"/>
    </source>
</evidence>
<comment type="caution">
    <text evidence="1">The sequence shown here is derived from an EMBL/GenBank/DDBJ whole genome shotgun (WGS) entry which is preliminary data.</text>
</comment>
<keyword evidence="2" id="KW-1185">Reference proteome</keyword>
<dbReference type="AlphaFoldDB" id="A0AA36D1G1"/>
<evidence type="ECO:0000313" key="1">
    <source>
        <dbReference type="EMBL" id="CAJ0577814.1"/>
    </source>
</evidence>
<feature type="non-terminal residue" evidence="1">
    <location>
        <position position="1"/>
    </location>
</feature>
<sequence>MNFDGKMSKFRKATRCTKVRLADTRKIRNFDDDDDDTRMMIKNGKTRPSQRNSTYFKVLIFAINRPNMMDSVLAGGMKMNELLLAKTLYAMCSR</sequence>
<proteinExistence type="predicted"/>
<dbReference type="EMBL" id="CATQJA010002652">
    <property type="protein sequence ID" value="CAJ0577814.1"/>
    <property type="molecule type" value="Genomic_DNA"/>
</dbReference>
<protein>
    <submittedName>
        <fullName evidence="1">Uncharacterized protein</fullName>
    </submittedName>
</protein>
<dbReference type="Proteomes" id="UP001177023">
    <property type="component" value="Unassembled WGS sequence"/>
</dbReference>
<reference evidence="1" key="1">
    <citation type="submission" date="2023-06" db="EMBL/GenBank/DDBJ databases">
        <authorList>
            <person name="Delattre M."/>
        </authorList>
    </citation>
    <scope>NUCLEOTIDE SEQUENCE</scope>
    <source>
        <strain evidence="1">AF72</strain>
    </source>
</reference>
<name>A0AA36D1G1_9BILA</name>